<dbReference type="EMBL" id="PKPP01000544">
    <property type="protein sequence ID" value="PWA91429.1"/>
    <property type="molecule type" value="Genomic_DNA"/>
</dbReference>
<evidence type="ECO:0000313" key="2">
    <source>
        <dbReference type="Proteomes" id="UP000245207"/>
    </source>
</evidence>
<dbReference type="Gene3D" id="3.40.710.10">
    <property type="entry name" value="DD-peptidase/beta-lactamase superfamily"/>
    <property type="match status" value="1"/>
</dbReference>
<proteinExistence type="predicted"/>
<dbReference type="InterPro" id="IPR012338">
    <property type="entry name" value="Beta-lactam/transpept-like"/>
</dbReference>
<gene>
    <name evidence="1" type="ORF">CTI12_AA089550</name>
</gene>
<dbReference type="Proteomes" id="UP000245207">
    <property type="component" value="Unassembled WGS sequence"/>
</dbReference>
<sequence length="154" mass="16809">MKVIKTVNSQAENKKAGSAAIRFPSSFTPKLAANFIPLINNLNVRRAIIPALNLHSSARALARFYAALVDVDTKIFTNTKENIHDACLGRGDHKDLILQNGQFGLGFSISVALNQVSSGALPGEIIRFICSELDLPVPEDYAESRDFTENPKIN</sequence>
<keyword evidence="2" id="KW-1185">Reference proteome</keyword>
<name>A0A2U1Q085_ARTAN</name>
<comment type="caution">
    <text evidence="1">The sequence shown here is derived from an EMBL/GenBank/DDBJ whole genome shotgun (WGS) entry which is preliminary data.</text>
</comment>
<organism evidence="1 2">
    <name type="scientific">Artemisia annua</name>
    <name type="common">Sweet wormwood</name>
    <dbReference type="NCBI Taxonomy" id="35608"/>
    <lineage>
        <taxon>Eukaryota</taxon>
        <taxon>Viridiplantae</taxon>
        <taxon>Streptophyta</taxon>
        <taxon>Embryophyta</taxon>
        <taxon>Tracheophyta</taxon>
        <taxon>Spermatophyta</taxon>
        <taxon>Magnoliopsida</taxon>
        <taxon>eudicotyledons</taxon>
        <taxon>Gunneridae</taxon>
        <taxon>Pentapetalae</taxon>
        <taxon>asterids</taxon>
        <taxon>campanulids</taxon>
        <taxon>Asterales</taxon>
        <taxon>Asteraceae</taxon>
        <taxon>Asteroideae</taxon>
        <taxon>Anthemideae</taxon>
        <taxon>Artemisiinae</taxon>
        <taxon>Artemisia</taxon>
    </lineage>
</organism>
<dbReference type="PANTHER" id="PTHR43319:SF3">
    <property type="entry name" value="BETA-LACTAMASE-RELATED DOMAIN-CONTAINING PROTEIN"/>
    <property type="match status" value="1"/>
</dbReference>
<dbReference type="PANTHER" id="PTHR43319">
    <property type="entry name" value="BETA-LACTAMASE-RELATED"/>
    <property type="match status" value="1"/>
</dbReference>
<reference evidence="1 2" key="1">
    <citation type="journal article" date="2018" name="Mol. Plant">
        <title>The genome of Artemisia annua provides insight into the evolution of Asteraceae family and artemisinin biosynthesis.</title>
        <authorList>
            <person name="Shen Q."/>
            <person name="Zhang L."/>
            <person name="Liao Z."/>
            <person name="Wang S."/>
            <person name="Yan T."/>
            <person name="Shi P."/>
            <person name="Liu M."/>
            <person name="Fu X."/>
            <person name="Pan Q."/>
            <person name="Wang Y."/>
            <person name="Lv Z."/>
            <person name="Lu X."/>
            <person name="Zhang F."/>
            <person name="Jiang W."/>
            <person name="Ma Y."/>
            <person name="Chen M."/>
            <person name="Hao X."/>
            <person name="Li L."/>
            <person name="Tang Y."/>
            <person name="Lv G."/>
            <person name="Zhou Y."/>
            <person name="Sun X."/>
            <person name="Brodelius P.E."/>
            <person name="Rose J.K.C."/>
            <person name="Tang K."/>
        </authorList>
    </citation>
    <scope>NUCLEOTIDE SEQUENCE [LARGE SCALE GENOMIC DNA]</scope>
    <source>
        <strain evidence="2">cv. Huhao1</strain>
        <tissue evidence="1">Leaf</tissue>
    </source>
</reference>
<dbReference type="OrthoDB" id="427480at2759"/>
<accession>A0A2U1Q085</accession>
<dbReference type="InterPro" id="IPR052907">
    <property type="entry name" value="Beta-lactamase/esterase"/>
</dbReference>
<dbReference type="AlphaFoldDB" id="A0A2U1Q085"/>
<dbReference type="STRING" id="35608.A0A2U1Q085"/>
<evidence type="ECO:0000313" key="1">
    <source>
        <dbReference type="EMBL" id="PWA91429.1"/>
    </source>
</evidence>
<protein>
    <submittedName>
        <fullName evidence="1">Beta-lactamase/transpeptidase-like protein</fullName>
    </submittedName>
</protein>